<keyword evidence="5" id="KW-1185">Reference proteome</keyword>
<evidence type="ECO:0000256" key="2">
    <source>
        <dbReference type="SAM" id="MobiDB-lite"/>
    </source>
</evidence>
<feature type="compositionally biased region" description="Gly residues" evidence="2">
    <location>
        <begin position="308"/>
        <end position="317"/>
    </location>
</feature>
<dbReference type="Pfam" id="PF13837">
    <property type="entry name" value="Myb_DNA-bind_4"/>
    <property type="match status" value="1"/>
</dbReference>
<dbReference type="PANTHER" id="PTHR46327">
    <property type="entry name" value="F16F4.11 PROTEIN-RELATED"/>
    <property type="match status" value="1"/>
</dbReference>
<accession>A0AA86TA34</accession>
<dbReference type="PANTHER" id="PTHR46327:SF2">
    <property type="entry name" value="SEQUENCE-SPECIFIC DNA BINDING TRANSCRIPTION FACTOR"/>
    <property type="match status" value="1"/>
</dbReference>
<dbReference type="Gene3D" id="1.10.10.60">
    <property type="entry name" value="Homeodomain-like"/>
    <property type="match status" value="1"/>
</dbReference>
<feature type="compositionally biased region" description="Acidic residues" evidence="2">
    <location>
        <begin position="285"/>
        <end position="307"/>
    </location>
</feature>
<dbReference type="EMBL" id="OY731404">
    <property type="protein sequence ID" value="CAJ1968769.1"/>
    <property type="molecule type" value="Genomic_DNA"/>
</dbReference>
<gene>
    <name evidence="4" type="ORF">AYBTSS11_LOCUS21894</name>
</gene>
<feature type="domain" description="Myb/SANT-like DNA-binding" evidence="3">
    <location>
        <begin position="97"/>
        <end position="186"/>
    </location>
</feature>
<dbReference type="InterPro" id="IPR044822">
    <property type="entry name" value="Myb_DNA-bind_4"/>
</dbReference>
<protein>
    <recommendedName>
        <fullName evidence="3">Myb/SANT-like DNA-binding domain-containing protein</fullName>
    </recommendedName>
</protein>
<evidence type="ECO:0000256" key="1">
    <source>
        <dbReference type="SAM" id="Coils"/>
    </source>
</evidence>
<dbReference type="AlphaFoldDB" id="A0AA86TA34"/>
<sequence length="457" mass="52020">MEPNGLGGGMFSGLVGVENSLQSEQQQNPHHLQHHPQMLPYAPHHGTDPHHPHHNQSIKQGYPAYSSAKTKQQQQSVLSDDDDDTSDAKRKISPWQRMKWTDTMVRLLIMAVYYIGDEAGSEGTDKKKSSGLMQKKGKWKSVSKAMMEKGFYVSPQQCEDKFNDLNKRYKRVNDILGKGTACRVVENQNLLETMDLSPKMKEEVKKLLNSKHLFFREMCAYHNSCGHGNNTAPQQGETGGEVSQSPAQPQQQQQQQRCFHSSEVGNLGGSGVEGLRMLKMGSGEENGDDSDEDDESEEDSDEDENDSGEGGSKGNVGHGHEDIEDDNDGRSTRKRARKVRGVPVSPQMMQQLSAEVSGVLQDGGRSAWDKKQWMRSRIIQLEEQQLSYQTQSYELEKQRLKWARFSSKKEREMERAKLENERRRLENERMVLLIRQKELELMSIQHQQQHQQQHSST</sequence>
<dbReference type="Gramene" id="rna-AYBTSS11_LOCUS21894">
    <property type="protein sequence ID" value="CAJ1968769.1"/>
    <property type="gene ID" value="gene-AYBTSS11_LOCUS21894"/>
</dbReference>
<evidence type="ECO:0000313" key="4">
    <source>
        <dbReference type="EMBL" id="CAJ1968769.1"/>
    </source>
</evidence>
<dbReference type="Proteomes" id="UP001189624">
    <property type="component" value="Chromosome 7"/>
</dbReference>
<organism evidence="4 5">
    <name type="scientific">Sphenostylis stenocarpa</name>
    <dbReference type="NCBI Taxonomy" id="92480"/>
    <lineage>
        <taxon>Eukaryota</taxon>
        <taxon>Viridiplantae</taxon>
        <taxon>Streptophyta</taxon>
        <taxon>Embryophyta</taxon>
        <taxon>Tracheophyta</taxon>
        <taxon>Spermatophyta</taxon>
        <taxon>Magnoliopsida</taxon>
        <taxon>eudicotyledons</taxon>
        <taxon>Gunneridae</taxon>
        <taxon>Pentapetalae</taxon>
        <taxon>rosids</taxon>
        <taxon>fabids</taxon>
        <taxon>Fabales</taxon>
        <taxon>Fabaceae</taxon>
        <taxon>Papilionoideae</taxon>
        <taxon>50 kb inversion clade</taxon>
        <taxon>NPAAA clade</taxon>
        <taxon>indigoferoid/millettioid clade</taxon>
        <taxon>Phaseoleae</taxon>
        <taxon>Sphenostylis</taxon>
    </lineage>
</organism>
<evidence type="ECO:0000313" key="5">
    <source>
        <dbReference type="Proteomes" id="UP001189624"/>
    </source>
</evidence>
<name>A0AA86TA34_9FABA</name>
<keyword evidence="1" id="KW-0175">Coiled coil</keyword>
<proteinExistence type="predicted"/>
<feature type="compositionally biased region" description="Low complexity" evidence="2">
    <location>
        <begin position="243"/>
        <end position="256"/>
    </location>
</feature>
<feature type="coiled-coil region" evidence="1">
    <location>
        <begin position="406"/>
        <end position="435"/>
    </location>
</feature>
<feature type="region of interest" description="Disordered" evidence="2">
    <location>
        <begin position="22"/>
        <end position="90"/>
    </location>
</feature>
<reference evidence="4" key="1">
    <citation type="submission" date="2023-10" db="EMBL/GenBank/DDBJ databases">
        <authorList>
            <person name="Domelevo Entfellner J.-B."/>
        </authorList>
    </citation>
    <scope>NUCLEOTIDE SEQUENCE</scope>
</reference>
<evidence type="ECO:0000259" key="3">
    <source>
        <dbReference type="Pfam" id="PF13837"/>
    </source>
</evidence>
<feature type="region of interest" description="Disordered" evidence="2">
    <location>
        <begin position="230"/>
        <end position="346"/>
    </location>
</feature>